<dbReference type="EMBL" id="GBRH01266320">
    <property type="protein sequence ID" value="JAD31575.1"/>
    <property type="molecule type" value="Transcribed_RNA"/>
</dbReference>
<name>A0A0A8Z476_ARUDO</name>
<sequence>MAKQCPCNVTISGIGKIYGISPVTESFQKGGALGVCEEGRPFGQVPIHLTDATDGWPIFTAGNQSSKQYLSANNGECFWNRAMQCEPIWKARQLSVHDTQVLQKF</sequence>
<dbReference type="AlphaFoldDB" id="A0A0A8Z476"/>
<evidence type="ECO:0000313" key="1">
    <source>
        <dbReference type="EMBL" id="JAD31575.1"/>
    </source>
</evidence>
<organism evidence="1">
    <name type="scientific">Arundo donax</name>
    <name type="common">Giant reed</name>
    <name type="synonym">Donax arundinaceus</name>
    <dbReference type="NCBI Taxonomy" id="35708"/>
    <lineage>
        <taxon>Eukaryota</taxon>
        <taxon>Viridiplantae</taxon>
        <taxon>Streptophyta</taxon>
        <taxon>Embryophyta</taxon>
        <taxon>Tracheophyta</taxon>
        <taxon>Spermatophyta</taxon>
        <taxon>Magnoliopsida</taxon>
        <taxon>Liliopsida</taxon>
        <taxon>Poales</taxon>
        <taxon>Poaceae</taxon>
        <taxon>PACMAD clade</taxon>
        <taxon>Arundinoideae</taxon>
        <taxon>Arundineae</taxon>
        <taxon>Arundo</taxon>
    </lineage>
</organism>
<reference evidence="1" key="2">
    <citation type="journal article" date="2015" name="Data Brief">
        <title>Shoot transcriptome of the giant reed, Arundo donax.</title>
        <authorList>
            <person name="Barrero R.A."/>
            <person name="Guerrero F.D."/>
            <person name="Moolhuijzen P."/>
            <person name="Goolsby J.A."/>
            <person name="Tidwell J."/>
            <person name="Bellgard S.E."/>
            <person name="Bellgard M.I."/>
        </authorList>
    </citation>
    <scope>NUCLEOTIDE SEQUENCE</scope>
    <source>
        <tissue evidence="1">Shoot tissue taken approximately 20 cm above the soil surface</tissue>
    </source>
</reference>
<proteinExistence type="predicted"/>
<accession>A0A0A8Z476</accession>
<protein>
    <submittedName>
        <fullName evidence="1">Uncharacterized protein</fullName>
    </submittedName>
</protein>
<reference evidence="1" key="1">
    <citation type="submission" date="2014-09" db="EMBL/GenBank/DDBJ databases">
        <authorList>
            <person name="Magalhaes I.L.F."/>
            <person name="Oliveira U."/>
            <person name="Santos F.R."/>
            <person name="Vidigal T.H.D.A."/>
            <person name="Brescovit A.D."/>
            <person name="Santos A.J."/>
        </authorList>
    </citation>
    <scope>NUCLEOTIDE SEQUENCE</scope>
    <source>
        <tissue evidence="1">Shoot tissue taken approximately 20 cm above the soil surface</tissue>
    </source>
</reference>